<evidence type="ECO:0000256" key="1">
    <source>
        <dbReference type="SAM" id="MobiDB-lite"/>
    </source>
</evidence>
<organism evidence="3 4">
    <name type="scientific">Trichonephila clavata</name>
    <name type="common">Joro spider</name>
    <name type="synonym">Nephila clavata</name>
    <dbReference type="NCBI Taxonomy" id="2740835"/>
    <lineage>
        <taxon>Eukaryota</taxon>
        <taxon>Metazoa</taxon>
        <taxon>Ecdysozoa</taxon>
        <taxon>Arthropoda</taxon>
        <taxon>Chelicerata</taxon>
        <taxon>Arachnida</taxon>
        <taxon>Araneae</taxon>
        <taxon>Araneomorphae</taxon>
        <taxon>Entelegynae</taxon>
        <taxon>Araneoidea</taxon>
        <taxon>Nephilidae</taxon>
        <taxon>Trichonephila</taxon>
    </lineage>
</organism>
<feature type="region of interest" description="Disordered" evidence="1">
    <location>
        <begin position="1"/>
        <end position="26"/>
    </location>
</feature>
<dbReference type="EMBL" id="BMAO01002071">
    <property type="protein sequence ID" value="GFQ78040.1"/>
    <property type="molecule type" value="Genomic_DNA"/>
</dbReference>
<dbReference type="AlphaFoldDB" id="A0A8X6I2Y8"/>
<gene>
    <name evidence="3" type="primary">AVEN_171086_1</name>
    <name evidence="3" type="ORF">TNCT_580071</name>
    <name evidence="2" type="ORF">TNCT_650751</name>
</gene>
<feature type="region of interest" description="Disordered" evidence="1">
    <location>
        <begin position="84"/>
        <end position="103"/>
    </location>
</feature>
<keyword evidence="4" id="KW-1185">Reference proteome</keyword>
<evidence type="ECO:0000313" key="4">
    <source>
        <dbReference type="Proteomes" id="UP000887116"/>
    </source>
</evidence>
<sequence>MKDMDLPSASGVLSENESEVSDDDGTIQNVRPWMKININNPPHSPPRFQFSGDPKVLTNISEEDGRLEFFCLFMDRLTRIDSKRNTNISASQHPSSNLGKRKTWNPTNVDEMKLFLPFYFSKF</sequence>
<protein>
    <submittedName>
        <fullName evidence="3">DDE_Tnp_1_7 domain-containing protein</fullName>
    </submittedName>
</protein>
<dbReference type="Proteomes" id="UP000887116">
    <property type="component" value="Unassembled WGS sequence"/>
</dbReference>
<feature type="compositionally biased region" description="Polar residues" evidence="1">
    <location>
        <begin position="85"/>
        <end position="103"/>
    </location>
</feature>
<accession>A0A8X6I2Y8</accession>
<proteinExistence type="predicted"/>
<name>A0A8X6I2Y8_TRICU</name>
<reference evidence="3" key="1">
    <citation type="submission" date="2020-07" db="EMBL/GenBank/DDBJ databases">
        <title>Multicomponent nature underlies the extraordinary mechanical properties of spider dragline silk.</title>
        <authorList>
            <person name="Kono N."/>
            <person name="Nakamura H."/>
            <person name="Mori M."/>
            <person name="Yoshida Y."/>
            <person name="Ohtoshi R."/>
            <person name="Malay A.D."/>
            <person name="Moran D.A.P."/>
            <person name="Tomita M."/>
            <person name="Numata K."/>
            <person name="Arakawa K."/>
        </authorList>
    </citation>
    <scope>NUCLEOTIDE SEQUENCE</scope>
</reference>
<feature type="compositionally biased region" description="Acidic residues" evidence="1">
    <location>
        <begin position="16"/>
        <end position="25"/>
    </location>
</feature>
<evidence type="ECO:0000313" key="2">
    <source>
        <dbReference type="EMBL" id="GFQ78040.1"/>
    </source>
</evidence>
<dbReference type="EMBL" id="BMAO01023073">
    <property type="protein sequence ID" value="GFQ86537.1"/>
    <property type="molecule type" value="Genomic_DNA"/>
</dbReference>
<comment type="caution">
    <text evidence="3">The sequence shown here is derived from an EMBL/GenBank/DDBJ whole genome shotgun (WGS) entry which is preliminary data.</text>
</comment>
<dbReference type="OrthoDB" id="6432581at2759"/>
<evidence type="ECO:0000313" key="3">
    <source>
        <dbReference type="EMBL" id="GFQ86537.1"/>
    </source>
</evidence>